<keyword evidence="10" id="KW-0238">DNA-binding</keyword>
<dbReference type="STRING" id="137246.A0A401SBK4"/>
<evidence type="ECO:0000256" key="12">
    <source>
        <dbReference type="ARBA" id="ARBA00023242"/>
    </source>
</evidence>
<comment type="subcellular location">
    <subcellularLocation>
        <location evidence="2">Nucleus</location>
    </subcellularLocation>
</comment>
<evidence type="ECO:0000259" key="16">
    <source>
        <dbReference type="PROSITE" id="PS50157"/>
    </source>
</evidence>
<keyword evidence="5" id="KW-0479">Metal-binding</keyword>
<keyword evidence="12" id="KW-0539">Nucleus</keyword>
<dbReference type="SUPFAM" id="SSF54695">
    <property type="entry name" value="POZ domain"/>
    <property type="match status" value="1"/>
</dbReference>
<evidence type="ECO:0000313" key="18">
    <source>
        <dbReference type="Proteomes" id="UP000287033"/>
    </source>
</evidence>
<comment type="function">
    <text evidence="1">May be involved in transcriptional regulation.</text>
</comment>
<dbReference type="GO" id="GO:0000981">
    <property type="term" value="F:DNA-binding transcription factor activity, RNA polymerase II-specific"/>
    <property type="evidence" value="ECO:0007669"/>
    <property type="project" value="TreeGrafter"/>
</dbReference>
<dbReference type="Proteomes" id="UP000287033">
    <property type="component" value="Unassembled WGS sequence"/>
</dbReference>
<evidence type="ECO:0000256" key="11">
    <source>
        <dbReference type="ARBA" id="ARBA00023163"/>
    </source>
</evidence>
<keyword evidence="6" id="KW-0677">Repeat</keyword>
<evidence type="ECO:0000256" key="8">
    <source>
        <dbReference type="ARBA" id="ARBA00022833"/>
    </source>
</evidence>
<dbReference type="SMART" id="SM00355">
    <property type="entry name" value="ZnF_C2H2"/>
    <property type="match status" value="2"/>
</dbReference>
<evidence type="ECO:0000256" key="3">
    <source>
        <dbReference type="ARBA" id="ARBA00006991"/>
    </source>
</evidence>
<organism evidence="17 18">
    <name type="scientific">Chiloscyllium punctatum</name>
    <name type="common">Brownbanded bambooshark</name>
    <name type="synonym">Hemiscyllium punctatum</name>
    <dbReference type="NCBI Taxonomy" id="137246"/>
    <lineage>
        <taxon>Eukaryota</taxon>
        <taxon>Metazoa</taxon>
        <taxon>Chordata</taxon>
        <taxon>Craniata</taxon>
        <taxon>Vertebrata</taxon>
        <taxon>Chondrichthyes</taxon>
        <taxon>Elasmobranchii</taxon>
        <taxon>Galeomorphii</taxon>
        <taxon>Galeoidea</taxon>
        <taxon>Orectolobiformes</taxon>
        <taxon>Hemiscylliidae</taxon>
        <taxon>Chiloscyllium</taxon>
    </lineage>
</organism>
<evidence type="ECO:0000256" key="7">
    <source>
        <dbReference type="ARBA" id="ARBA00022771"/>
    </source>
</evidence>
<dbReference type="SUPFAM" id="SSF57667">
    <property type="entry name" value="beta-beta-alpha zinc fingers"/>
    <property type="match status" value="1"/>
</dbReference>
<keyword evidence="8" id="KW-0862">Zinc</keyword>
<dbReference type="InterPro" id="IPR011333">
    <property type="entry name" value="SKP1/BTB/POZ_sf"/>
</dbReference>
<evidence type="ECO:0000256" key="4">
    <source>
        <dbReference type="ARBA" id="ARBA00022553"/>
    </source>
</evidence>
<dbReference type="PROSITE" id="PS50097">
    <property type="entry name" value="BTB"/>
    <property type="match status" value="1"/>
</dbReference>
<dbReference type="GO" id="GO:0005634">
    <property type="term" value="C:nucleus"/>
    <property type="evidence" value="ECO:0007669"/>
    <property type="project" value="UniProtKB-SubCell"/>
</dbReference>
<dbReference type="OrthoDB" id="624345at2759"/>
<feature type="region of interest" description="Disordered" evidence="14">
    <location>
        <begin position="306"/>
        <end position="333"/>
    </location>
</feature>
<gene>
    <name evidence="17" type="ORF">chiPu_0006160</name>
</gene>
<comment type="caution">
    <text evidence="17">The sequence shown here is derived from an EMBL/GenBank/DDBJ whole genome shotgun (WGS) entry which is preliminary data.</text>
</comment>
<dbReference type="Gene3D" id="3.30.160.60">
    <property type="entry name" value="Classic Zinc Finger"/>
    <property type="match status" value="2"/>
</dbReference>
<keyword evidence="9" id="KW-0805">Transcription regulation</keyword>
<dbReference type="PROSITE" id="PS00028">
    <property type="entry name" value="ZINC_FINGER_C2H2_1"/>
    <property type="match status" value="2"/>
</dbReference>
<feature type="compositionally biased region" description="Basic and acidic residues" evidence="14">
    <location>
        <begin position="306"/>
        <end position="318"/>
    </location>
</feature>
<accession>A0A401SBK4</accession>
<evidence type="ECO:0000256" key="9">
    <source>
        <dbReference type="ARBA" id="ARBA00023015"/>
    </source>
</evidence>
<sequence length="533" mass="59408">MDDGGVGQEQHAVSGREAERLQRADSGGGESPLIEQAKTALKMEISSHQARLLQQLNEQRKQEMFCDCSIIVEGRVFKGHRNVLFASCGYFRMLLLHNAQDVGQPTVATFDVFSADAFTLILDFIYSGRLSLTSQNVIDVMSAASYLQMTDVISACKSFIKSSLDISEKERYFNHSSNGENKCGDVSSLYTSSRGLETNSVHVQKSTDPGSVVGHSWRNFNFHQQVANLQHSPRDHLPNSLVNNRAHQEVPELPVFKVSNLCGSGVTARTSENINTVSQAEEKRTPDSELSAPHVSYQFRHEPDVLPRDWPLPRRNGDSVRQPSRGRGRKAEDWYPPMPTILEVVGDWSGEGAGDCSMLPKMRFKCPFCTHTVKRKSDLKRHLRSHTGERPYPCDSCGKRFTRLEHLRSHVLTIHKSGKLVICKVCKKPFTGIAAKIVQHDGKCYGLCNNCACLMNSGHDDEPIDLEAQPDQDLEFQESDKESGWMSTEPDGETEILSSGGEGSGNNEVHAVQEILDDADEKVQIYEKIKNSD</sequence>
<proteinExistence type="inferred from homology"/>
<evidence type="ECO:0000256" key="13">
    <source>
        <dbReference type="PROSITE-ProRule" id="PRU00042"/>
    </source>
</evidence>
<dbReference type="InterPro" id="IPR050457">
    <property type="entry name" value="ZnFinger_BTB_dom_contain"/>
</dbReference>
<dbReference type="PROSITE" id="PS50157">
    <property type="entry name" value="ZINC_FINGER_C2H2_2"/>
    <property type="match status" value="2"/>
</dbReference>
<protein>
    <recommendedName>
        <fullName evidence="19">Zinc finger and BTB domain-containing protein 8A</fullName>
    </recommendedName>
</protein>
<feature type="region of interest" description="Disordered" evidence="14">
    <location>
        <begin position="473"/>
        <end position="509"/>
    </location>
</feature>
<dbReference type="InterPro" id="IPR013087">
    <property type="entry name" value="Znf_C2H2_type"/>
</dbReference>
<keyword evidence="4" id="KW-0597">Phosphoprotein</keyword>
<dbReference type="GO" id="GO:0000978">
    <property type="term" value="F:RNA polymerase II cis-regulatory region sequence-specific DNA binding"/>
    <property type="evidence" value="ECO:0007669"/>
    <property type="project" value="TreeGrafter"/>
</dbReference>
<evidence type="ECO:0000313" key="17">
    <source>
        <dbReference type="EMBL" id="GCC27734.1"/>
    </source>
</evidence>
<dbReference type="AlphaFoldDB" id="A0A401SBK4"/>
<feature type="domain" description="C2H2-type" evidence="16">
    <location>
        <begin position="392"/>
        <end position="420"/>
    </location>
</feature>
<evidence type="ECO:0000256" key="10">
    <source>
        <dbReference type="ARBA" id="ARBA00023125"/>
    </source>
</evidence>
<evidence type="ECO:0000259" key="15">
    <source>
        <dbReference type="PROSITE" id="PS50097"/>
    </source>
</evidence>
<dbReference type="PANTHER" id="PTHR46105:SF12">
    <property type="entry name" value="ZINC FINGER AND BTB DOMAIN-CONTAINING PROTEIN 8A"/>
    <property type="match status" value="1"/>
</dbReference>
<evidence type="ECO:0000256" key="2">
    <source>
        <dbReference type="ARBA" id="ARBA00004123"/>
    </source>
</evidence>
<dbReference type="Pfam" id="PF13465">
    <property type="entry name" value="zf-H2C2_2"/>
    <property type="match status" value="1"/>
</dbReference>
<evidence type="ECO:0008006" key="19">
    <source>
        <dbReference type="Google" id="ProtNLM"/>
    </source>
</evidence>
<reference evidence="17 18" key="1">
    <citation type="journal article" date="2018" name="Nat. Ecol. Evol.">
        <title>Shark genomes provide insights into elasmobranch evolution and the origin of vertebrates.</title>
        <authorList>
            <person name="Hara Y"/>
            <person name="Yamaguchi K"/>
            <person name="Onimaru K"/>
            <person name="Kadota M"/>
            <person name="Koyanagi M"/>
            <person name="Keeley SD"/>
            <person name="Tatsumi K"/>
            <person name="Tanaka K"/>
            <person name="Motone F"/>
            <person name="Kageyama Y"/>
            <person name="Nozu R"/>
            <person name="Adachi N"/>
            <person name="Nishimura O"/>
            <person name="Nakagawa R"/>
            <person name="Tanegashima C"/>
            <person name="Kiyatake I"/>
            <person name="Matsumoto R"/>
            <person name="Murakumo K"/>
            <person name="Nishida K"/>
            <person name="Terakita A"/>
            <person name="Kuratani S"/>
            <person name="Sato K"/>
            <person name="Hyodo S Kuraku.S."/>
        </authorList>
    </citation>
    <scope>NUCLEOTIDE SEQUENCE [LARGE SCALE GENOMIC DNA]</scope>
</reference>
<name>A0A401SBK4_CHIPU</name>
<keyword evidence="7 13" id="KW-0863">Zinc-finger</keyword>
<dbReference type="PANTHER" id="PTHR46105">
    <property type="entry name" value="AGAP004733-PA"/>
    <property type="match status" value="1"/>
</dbReference>
<dbReference type="Gene3D" id="3.30.710.10">
    <property type="entry name" value="Potassium Channel Kv1.1, Chain A"/>
    <property type="match status" value="1"/>
</dbReference>
<feature type="domain" description="C2H2-type" evidence="16">
    <location>
        <begin position="364"/>
        <end position="391"/>
    </location>
</feature>
<dbReference type="Pfam" id="PF00651">
    <property type="entry name" value="BTB"/>
    <property type="match status" value="1"/>
</dbReference>
<comment type="similarity">
    <text evidence="3">Belongs to the krueppel C2H2-type zinc-finger protein family.</text>
</comment>
<dbReference type="OMA" id="CTECIQE"/>
<dbReference type="InterPro" id="IPR000210">
    <property type="entry name" value="BTB/POZ_dom"/>
</dbReference>
<dbReference type="InterPro" id="IPR036236">
    <property type="entry name" value="Znf_C2H2_sf"/>
</dbReference>
<dbReference type="FunFam" id="3.30.160.60:FF:000185">
    <property type="entry name" value="zinc finger protein 319"/>
    <property type="match status" value="1"/>
</dbReference>
<evidence type="ECO:0000256" key="14">
    <source>
        <dbReference type="SAM" id="MobiDB-lite"/>
    </source>
</evidence>
<feature type="domain" description="BTB" evidence="15">
    <location>
        <begin position="66"/>
        <end position="134"/>
    </location>
</feature>
<evidence type="ECO:0000256" key="6">
    <source>
        <dbReference type="ARBA" id="ARBA00022737"/>
    </source>
</evidence>
<feature type="compositionally biased region" description="Basic and acidic residues" evidence="14">
    <location>
        <begin position="14"/>
        <end position="23"/>
    </location>
</feature>
<dbReference type="GO" id="GO:0008270">
    <property type="term" value="F:zinc ion binding"/>
    <property type="evidence" value="ECO:0007669"/>
    <property type="project" value="UniProtKB-KW"/>
</dbReference>
<dbReference type="EMBL" id="BEZZ01000175">
    <property type="protein sequence ID" value="GCC27734.1"/>
    <property type="molecule type" value="Genomic_DNA"/>
</dbReference>
<keyword evidence="18" id="KW-1185">Reference proteome</keyword>
<feature type="region of interest" description="Disordered" evidence="14">
    <location>
        <begin position="1"/>
        <end position="31"/>
    </location>
</feature>
<evidence type="ECO:0000256" key="5">
    <source>
        <dbReference type="ARBA" id="ARBA00022723"/>
    </source>
</evidence>
<keyword evidence="11" id="KW-0804">Transcription</keyword>
<dbReference type="SMART" id="SM00225">
    <property type="entry name" value="BTB"/>
    <property type="match status" value="1"/>
</dbReference>
<feature type="region of interest" description="Disordered" evidence="14">
    <location>
        <begin position="273"/>
        <end position="294"/>
    </location>
</feature>
<dbReference type="CDD" id="cd18329">
    <property type="entry name" value="BTB_POZ_ZBTB8A_BOZF1"/>
    <property type="match status" value="1"/>
</dbReference>
<evidence type="ECO:0000256" key="1">
    <source>
        <dbReference type="ARBA" id="ARBA00003767"/>
    </source>
</evidence>